<organism evidence="2 3">
    <name type="scientific">Novosphingobium resinovorum</name>
    <dbReference type="NCBI Taxonomy" id="158500"/>
    <lineage>
        <taxon>Bacteria</taxon>
        <taxon>Pseudomonadati</taxon>
        <taxon>Pseudomonadota</taxon>
        <taxon>Alphaproteobacteria</taxon>
        <taxon>Sphingomonadales</taxon>
        <taxon>Sphingomonadaceae</taxon>
        <taxon>Novosphingobium</taxon>
    </lineage>
</organism>
<evidence type="ECO:0000259" key="1">
    <source>
        <dbReference type="Pfam" id="PF01425"/>
    </source>
</evidence>
<dbReference type="EMBL" id="JFYZ01000035">
    <property type="protein sequence ID" value="EZP76635.1"/>
    <property type="molecule type" value="Genomic_DNA"/>
</dbReference>
<dbReference type="GO" id="GO:0016740">
    <property type="term" value="F:transferase activity"/>
    <property type="evidence" value="ECO:0007669"/>
    <property type="project" value="UniProtKB-KW"/>
</dbReference>
<dbReference type="eggNOG" id="COG0154">
    <property type="taxonomic scope" value="Bacteria"/>
</dbReference>
<dbReference type="SUPFAM" id="SSF75304">
    <property type="entry name" value="Amidase signature (AS) enzymes"/>
    <property type="match status" value="1"/>
</dbReference>
<evidence type="ECO:0000313" key="2">
    <source>
        <dbReference type="EMBL" id="EZP76635.1"/>
    </source>
</evidence>
<protein>
    <submittedName>
        <fullName evidence="2">Amidase, Asp-tRNAAsn/Glu-tRNAGln amidotransferase A subunit</fullName>
    </submittedName>
</protein>
<dbReference type="Proteomes" id="UP000024329">
    <property type="component" value="Unassembled WGS sequence"/>
</dbReference>
<accession>A0A031JPD1</accession>
<dbReference type="InterPro" id="IPR023631">
    <property type="entry name" value="Amidase_dom"/>
</dbReference>
<sequence>MRCAIVSKLIFLTMAGAGIHGGIAFARSVAPTPSGAAESEITLIAARLATGRTNCASIIAGRLDRIGRLDGPLHAVVALDRSALAEAGRIDAMTRTARRALPLACVPVLVKDNIDVAGLPTTSGSVALARNVAGRDADVVAKLKRAGAIVVAKTNMSEFAFNYRGRSSLRGQTTSPFAFAESAGGSSSGNAAALAAGFGVIALGTDTSGSARVPAALTGVVGLRPGFGVLPIGGVLPLSPTQDVIGPMCRYLADCAKMWSVLTDTQEDAQYHPLQGLHVGVLVAFMRRGGGAEAQALDSLRAAGAIVTEMHLRDETVLAGKDAPDGETATFASRSSFDFPAAMDAYLPSRADVPHDASALLAELRELRDAGRTDPRVVEDVAKFGANWVGAAGDPRYRVNGSFRDRYVADRFDEAFDCSGGNDCVDVIVYPSVQAPSAAVHTGPETLGTHRFAAYSGRPAIALPVGSAMTAEGLRPVSLELLGQSGQEWRLLEIAAAWQASLSLPRTVPCESAKALVCLIAPAPSATRR</sequence>
<dbReference type="RefSeq" id="WP_036528882.1">
    <property type="nucleotide sequence ID" value="NZ_JFYZ01000035.1"/>
</dbReference>
<proteinExistence type="predicted"/>
<dbReference type="AlphaFoldDB" id="A0A031JPD1"/>
<dbReference type="InterPro" id="IPR036928">
    <property type="entry name" value="AS_sf"/>
</dbReference>
<gene>
    <name evidence="2" type="ORF">BV97_04518</name>
</gene>
<name>A0A031JPD1_9SPHN</name>
<feature type="domain" description="Amidase" evidence="1">
    <location>
        <begin position="63"/>
        <end position="492"/>
    </location>
</feature>
<reference evidence="2 3" key="1">
    <citation type="submission" date="2014-03" db="EMBL/GenBank/DDBJ databases">
        <title>Whole genome sequence of Novosphingobium resinovorum KF1.</title>
        <authorList>
            <person name="Gan H.M."/>
            <person name="Gan H.Y."/>
            <person name="Chew T.H."/>
            <person name="Savka M.A."/>
        </authorList>
    </citation>
    <scope>NUCLEOTIDE SEQUENCE [LARGE SCALE GENOMIC DNA]</scope>
    <source>
        <strain evidence="2 3">KF1</strain>
    </source>
</reference>
<dbReference type="PATRIC" id="fig|158500.4.peg.4594"/>
<keyword evidence="2" id="KW-0808">Transferase</keyword>
<evidence type="ECO:0000313" key="3">
    <source>
        <dbReference type="Proteomes" id="UP000024329"/>
    </source>
</evidence>
<comment type="caution">
    <text evidence="2">The sequence shown here is derived from an EMBL/GenBank/DDBJ whole genome shotgun (WGS) entry which is preliminary data.</text>
</comment>
<dbReference type="PANTHER" id="PTHR42678:SF5">
    <property type="entry name" value="GLUTAMYL-TRNA(GLN) AMIDOTRANSFERASE SUBUNIT A"/>
    <property type="match status" value="1"/>
</dbReference>
<dbReference type="Gene3D" id="3.90.1300.10">
    <property type="entry name" value="Amidase signature (AS) domain"/>
    <property type="match status" value="1"/>
</dbReference>
<dbReference type="Pfam" id="PF01425">
    <property type="entry name" value="Amidase"/>
    <property type="match status" value="1"/>
</dbReference>
<dbReference type="PANTHER" id="PTHR42678">
    <property type="entry name" value="AMIDASE"/>
    <property type="match status" value="1"/>
</dbReference>